<dbReference type="AlphaFoldDB" id="A0A3L7Z530"/>
<accession>A0A3L7Z530</accession>
<keyword evidence="3" id="KW-0472">Membrane</keyword>
<dbReference type="RefSeq" id="WP_121765829.1">
    <property type="nucleotide sequence ID" value="NZ_CALAHD010000137.1"/>
</dbReference>
<dbReference type="NCBIfam" id="NF007797">
    <property type="entry name" value="PRK10502.1"/>
    <property type="match status" value="1"/>
</dbReference>
<dbReference type="SUPFAM" id="SSF51161">
    <property type="entry name" value="Trimeric LpxA-like enzymes"/>
    <property type="match status" value="1"/>
</dbReference>
<comment type="similarity">
    <text evidence="1">Belongs to the transferase hexapeptide repeat family.</text>
</comment>
<reference evidence="4 5" key="1">
    <citation type="submission" date="2018-09" db="EMBL/GenBank/DDBJ databases">
        <title>Murine metabolic-syndrome-specific gut microbial biobank.</title>
        <authorList>
            <person name="Liu C."/>
        </authorList>
    </citation>
    <scope>NUCLEOTIDE SEQUENCE [LARGE SCALE GENOMIC DNA]</scope>
    <source>
        <strain evidence="4 5">0.1X-D8-26</strain>
    </source>
</reference>
<dbReference type="Gene3D" id="2.160.10.10">
    <property type="entry name" value="Hexapeptide repeat proteins"/>
    <property type="match status" value="1"/>
</dbReference>
<name>A0A3L7Z530_9BACE</name>
<evidence type="ECO:0000256" key="3">
    <source>
        <dbReference type="SAM" id="Phobius"/>
    </source>
</evidence>
<dbReference type="InterPro" id="IPR011004">
    <property type="entry name" value="Trimer_LpxA-like_sf"/>
</dbReference>
<feature type="transmembrane region" description="Helical" evidence="3">
    <location>
        <begin position="25"/>
        <end position="44"/>
    </location>
</feature>
<evidence type="ECO:0000256" key="2">
    <source>
        <dbReference type="ARBA" id="ARBA00022679"/>
    </source>
</evidence>
<comment type="caution">
    <text evidence="4">The sequence shown here is derived from an EMBL/GenBank/DDBJ whole genome shotgun (WGS) entry which is preliminary data.</text>
</comment>
<keyword evidence="3" id="KW-1133">Transmembrane helix</keyword>
<dbReference type="PANTHER" id="PTHR23416:SF23">
    <property type="entry name" value="ACETYLTRANSFERASE C18B11.09C-RELATED"/>
    <property type="match status" value="1"/>
</dbReference>
<protein>
    <submittedName>
        <fullName evidence="4">Colanic acid biosynthesis acetyltransferase WcaF</fullName>
    </submittedName>
</protein>
<evidence type="ECO:0000313" key="4">
    <source>
        <dbReference type="EMBL" id="RLT80495.1"/>
    </source>
</evidence>
<dbReference type="PANTHER" id="PTHR23416">
    <property type="entry name" value="SIALIC ACID SYNTHASE-RELATED"/>
    <property type="match status" value="1"/>
</dbReference>
<evidence type="ECO:0000313" key="5">
    <source>
        <dbReference type="Proteomes" id="UP000267159"/>
    </source>
</evidence>
<dbReference type="Proteomes" id="UP000267159">
    <property type="component" value="Unassembled WGS sequence"/>
</dbReference>
<gene>
    <name evidence="4" type="primary">wcaF</name>
    <name evidence="4" type="ORF">D7Y07_07790</name>
</gene>
<proteinExistence type="inferred from homology"/>
<dbReference type="GO" id="GO:0008374">
    <property type="term" value="F:O-acyltransferase activity"/>
    <property type="evidence" value="ECO:0007669"/>
    <property type="project" value="TreeGrafter"/>
</dbReference>
<organism evidence="4 5">
    <name type="scientific">Bacteroides acidifaciens</name>
    <dbReference type="NCBI Taxonomy" id="85831"/>
    <lineage>
        <taxon>Bacteria</taxon>
        <taxon>Pseudomonadati</taxon>
        <taxon>Bacteroidota</taxon>
        <taxon>Bacteroidia</taxon>
        <taxon>Bacteroidales</taxon>
        <taxon>Bacteroidaceae</taxon>
        <taxon>Bacteroides</taxon>
    </lineage>
</organism>
<sequence>MNKTDLSKYPVGEWAANVSVVKRTLWFFLNSMFLQSSLFPMMGFKKWLLRKFGAKIGKGVFIKPSVNIKYPWNLTIGDDTWIGEGVWIDNLGKVSIGSNVCISQDSMLMCGNHNYKKSAFNLMVGEITIEDGVWVGAKCLVCPGVTLHSHAVLAVGSVASTDLETYSIYRGNPAVKIKDRIIE</sequence>
<dbReference type="EMBL" id="RAZM01000018">
    <property type="protein sequence ID" value="RLT80495.1"/>
    <property type="molecule type" value="Genomic_DNA"/>
</dbReference>
<keyword evidence="3" id="KW-0812">Transmembrane</keyword>
<dbReference type="CDD" id="cd05825">
    <property type="entry name" value="LbH_wcaF_like"/>
    <property type="match status" value="1"/>
</dbReference>
<keyword evidence="2 4" id="KW-0808">Transferase</keyword>
<dbReference type="InterPro" id="IPR051159">
    <property type="entry name" value="Hexapeptide_acetyltransf"/>
</dbReference>
<evidence type="ECO:0000256" key="1">
    <source>
        <dbReference type="ARBA" id="ARBA00007274"/>
    </source>
</evidence>
<dbReference type="GO" id="GO:0005829">
    <property type="term" value="C:cytosol"/>
    <property type="evidence" value="ECO:0007669"/>
    <property type="project" value="TreeGrafter"/>
</dbReference>